<gene>
    <name evidence="4" type="ORF">JW592_09180</name>
</gene>
<feature type="region of interest" description="Disordered" evidence="2">
    <location>
        <begin position="345"/>
        <end position="371"/>
    </location>
</feature>
<dbReference type="SUPFAM" id="SSF56112">
    <property type="entry name" value="Protein kinase-like (PK-like)"/>
    <property type="match status" value="1"/>
</dbReference>
<dbReference type="GO" id="GO:0016301">
    <property type="term" value="F:kinase activity"/>
    <property type="evidence" value="ECO:0007669"/>
    <property type="project" value="UniProtKB-KW"/>
</dbReference>
<dbReference type="Gene3D" id="1.10.510.10">
    <property type="entry name" value="Transferase(Phosphotransferase) domain 1"/>
    <property type="match status" value="1"/>
</dbReference>
<accession>A0ABS3WRI8</accession>
<dbReference type="EMBL" id="JAFFZN010000006">
    <property type="protein sequence ID" value="MBO8185634.1"/>
    <property type="molecule type" value="Genomic_DNA"/>
</dbReference>
<evidence type="ECO:0000313" key="5">
    <source>
        <dbReference type="Proteomes" id="UP001518976"/>
    </source>
</evidence>
<dbReference type="RefSeq" id="WP_209264444.1">
    <property type="nucleotide sequence ID" value="NZ_JAFFZN010000006.1"/>
</dbReference>
<evidence type="ECO:0000256" key="2">
    <source>
        <dbReference type="SAM" id="MobiDB-lite"/>
    </source>
</evidence>
<keyword evidence="5" id="KW-1185">Reference proteome</keyword>
<dbReference type="Gene3D" id="1.10.530.10">
    <property type="match status" value="1"/>
</dbReference>
<dbReference type="CDD" id="cd14014">
    <property type="entry name" value="STKc_PknB_like"/>
    <property type="match status" value="1"/>
</dbReference>
<name>A0ABS3WRI8_9ACTN</name>
<evidence type="ECO:0000256" key="1">
    <source>
        <dbReference type="PROSITE-ProRule" id="PRU10141"/>
    </source>
</evidence>
<reference evidence="4 5" key="1">
    <citation type="submission" date="2021-02" db="EMBL/GenBank/DDBJ databases">
        <title>Streptomyces spirodelae sp. nov., isolated from duckweed.</title>
        <authorList>
            <person name="Saimee Y."/>
            <person name="Duangmal K."/>
        </authorList>
    </citation>
    <scope>NUCLEOTIDE SEQUENCE [LARGE SCALE GENOMIC DNA]</scope>
    <source>
        <strain evidence="4 5">DW4-2</strain>
    </source>
</reference>
<keyword evidence="1" id="KW-0547">Nucleotide-binding</keyword>
<feature type="binding site" evidence="1">
    <location>
        <position position="50"/>
    </location>
    <ligand>
        <name>ATP</name>
        <dbReference type="ChEBI" id="CHEBI:30616"/>
    </ligand>
</feature>
<dbReference type="SUPFAM" id="SSF53955">
    <property type="entry name" value="Lysozyme-like"/>
    <property type="match status" value="1"/>
</dbReference>
<dbReference type="InterPro" id="IPR017441">
    <property type="entry name" value="Protein_kinase_ATP_BS"/>
</dbReference>
<dbReference type="InterPro" id="IPR051681">
    <property type="entry name" value="Ser/Thr_Kinases-Pseudokinases"/>
</dbReference>
<dbReference type="Pfam" id="PF00069">
    <property type="entry name" value="Pkinase"/>
    <property type="match status" value="1"/>
</dbReference>
<evidence type="ECO:0000259" key="3">
    <source>
        <dbReference type="PROSITE" id="PS50011"/>
    </source>
</evidence>
<keyword evidence="4" id="KW-0418">Kinase</keyword>
<dbReference type="PANTHER" id="PTHR44329:SF214">
    <property type="entry name" value="PROTEIN KINASE DOMAIN-CONTAINING PROTEIN"/>
    <property type="match status" value="1"/>
</dbReference>
<dbReference type="PROSITE" id="PS50011">
    <property type="entry name" value="PROTEIN_KINASE_DOM"/>
    <property type="match status" value="1"/>
</dbReference>
<dbReference type="Proteomes" id="UP001518976">
    <property type="component" value="Unassembled WGS sequence"/>
</dbReference>
<dbReference type="PROSITE" id="PS00107">
    <property type="entry name" value="PROTEIN_KINASE_ATP"/>
    <property type="match status" value="1"/>
</dbReference>
<organism evidence="4 5">
    <name type="scientific">Streptomyces spirodelae</name>
    <dbReference type="NCBI Taxonomy" id="2812904"/>
    <lineage>
        <taxon>Bacteria</taxon>
        <taxon>Bacillati</taxon>
        <taxon>Actinomycetota</taxon>
        <taxon>Actinomycetes</taxon>
        <taxon>Kitasatosporales</taxon>
        <taxon>Streptomycetaceae</taxon>
        <taxon>Streptomyces</taxon>
    </lineage>
</organism>
<dbReference type="InterPro" id="IPR011009">
    <property type="entry name" value="Kinase-like_dom_sf"/>
</dbReference>
<comment type="caution">
    <text evidence="4">The sequence shown here is derived from an EMBL/GenBank/DDBJ whole genome shotgun (WGS) entry which is preliminary data.</text>
</comment>
<keyword evidence="4" id="KW-0808">Transferase</keyword>
<protein>
    <submittedName>
        <fullName evidence="4">Protein kinase</fullName>
    </submittedName>
</protein>
<dbReference type="SMART" id="SM00220">
    <property type="entry name" value="S_TKc"/>
    <property type="match status" value="1"/>
</dbReference>
<dbReference type="Gene3D" id="3.30.200.20">
    <property type="entry name" value="Phosphorylase Kinase, domain 1"/>
    <property type="match status" value="1"/>
</dbReference>
<dbReference type="PANTHER" id="PTHR44329">
    <property type="entry name" value="SERINE/THREONINE-PROTEIN KINASE TNNI3K-RELATED"/>
    <property type="match status" value="1"/>
</dbReference>
<keyword evidence="1" id="KW-0067">ATP-binding</keyword>
<dbReference type="InterPro" id="IPR000719">
    <property type="entry name" value="Prot_kinase_dom"/>
</dbReference>
<proteinExistence type="predicted"/>
<evidence type="ECO:0000313" key="4">
    <source>
        <dbReference type="EMBL" id="MBO8185634.1"/>
    </source>
</evidence>
<feature type="compositionally biased region" description="Low complexity" evidence="2">
    <location>
        <begin position="356"/>
        <end position="368"/>
    </location>
</feature>
<sequence length="515" mass="55676">MTDGDPAGRLDLPVGYRVGDWELTGPIGRGSWGVVYAARGTADGTRAAVKFLPTHLLPPGQRESMAQLVWREVRFSLEARHPNVVRTREALTVHDADRPELDGVTALVMDRAEASLQERLTARAREGRAPLPDAARVLAGVSAGLAHIHARGWVHGDLKPGNVLLSCDGEVWLGDFGLTAELDGTHAYVPPLGSLDHVPPEWWSDREGGRSVVRPTADIWAFGVLAHQVLTGGLHPFPGSTPRARALGAQAYARGNAELRLDGSLPQHWRELISDCLGPDHTSRAALDAGRLADRVRELERTGRPRPRLLGRLRTGRRRRLTALATAVTVPFVAVGTVVLLQSEDDRGTSRGGGAPSASPSVSGAIPADSDVPEKLRPVITRAALQCAEKEVTPALLAAMLKAESGFDADARRPATDEYGIAMWTPSVFKGWARDGDRDGRKSYMSPADAISAMSDFVCWLDRQYKKEGMRENLPGLMAAGYRTSSRTVIEAGGVPARVRSHVARVERYLDDYTG</sequence>
<feature type="domain" description="Protein kinase" evidence="3">
    <location>
        <begin position="21"/>
        <end position="309"/>
    </location>
</feature>
<dbReference type="InterPro" id="IPR023346">
    <property type="entry name" value="Lysozyme-like_dom_sf"/>
</dbReference>